<reference evidence="2 3" key="1">
    <citation type="submission" date="2024-05" db="EMBL/GenBank/DDBJ databases">
        <authorList>
            <person name="Jiang F."/>
        </authorList>
    </citation>
    <scope>NUCLEOTIDE SEQUENCE [LARGE SCALE GENOMIC DNA]</scope>
    <source>
        <strain evidence="2 3">LZ166</strain>
    </source>
</reference>
<evidence type="ECO:0000313" key="2">
    <source>
        <dbReference type="EMBL" id="MEX0408473.1"/>
    </source>
</evidence>
<dbReference type="PANTHER" id="PTHR45615:SF66">
    <property type="entry name" value="CARD DOMAIN-CONTAINING PROTEIN"/>
    <property type="match status" value="1"/>
</dbReference>
<gene>
    <name evidence="2" type="ORF">ABGN05_22695</name>
</gene>
<dbReference type="Gene3D" id="3.40.50.300">
    <property type="entry name" value="P-loop containing nucleotide triphosphate hydrolases"/>
    <property type="match status" value="1"/>
</dbReference>
<dbReference type="SUPFAM" id="SSF57997">
    <property type="entry name" value="Tropomyosin"/>
    <property type="match status" value="1"/>
</dbReference>
<organism evidence="2 3">
    <name type="scientific">Aquibium pacificus</name>
    <dbReference type="NCBI Taxonomy" id="3153579"/>
    <lineage>
        <taxon>Bacteria</taxon>
        <taxon>Pseudomonadati</taxon>
        <taxon>Pseudomonadota</taxon>
        <taxon>Alphaproteobacteria</taxon>
        <taxon>Hyphomicrobiales</taxon>
        <taxon>Phyllobacteriaceae</taxon>
        <taxon>Aquibium</taxon>
    </lineage>
</organism>
<feature type="coiled-coil region" evidence="1">
    <location>
        <begin position="586"/>
        <end position="696"/>
    </location>
</feature>
<keyword evidence="3" id="KW-1185">Reference proteome</keyword>
<feature type="coiled-coil region" evidence="1">
    <location>
        <begin position="322"/>
        <end position="419"/>
    </location>
</feature>
<dbReference type="PANTHER" id="PTHR45615">
    <property type="entry name" value="MYOSIN HEAVY CHAIN, NON-MUSCLE"/>
    <property type="match status" value="1"/>
</dbReference>
<accession>A0ABV3SQI4</accession>
<comment type="caution">
    <text evidence="2">The sequence shown here is derived from an EMBL/GenBank/DDBJ whole genome shotgun (WGS) entry which is preliminary data.</text>
</comment>
<protein>
    <recommendedName>
        <fullName evidence="4">Sulfotransferase family protein</fullName>
    </recommendedName>
</protein>
<keyword evidence="1" id="KW-0175">Coiled coil</keyword>
<dbReference type="SUPFAM" id="SSF52540">
    <property type="entry name" value="P-loop containing nucleoside triphosphate hydrolases"/>
    <property type="match status" value="1"/>
</dbReference>
<feature type="coiled-coil region" evidence="1">
    <location>
        <begin position="729"/>
        <end position="863"/>
    </location>
</feature>
<dbReference type="Proteomes" id="UP001556692">
    <property type="component" value="Unassembled WGS sequence"/>
</dbReference>
<feature type="coiled-coil region" evidence="1">
    <location>
        <begin position="455"/>
        <end position="559"/>
    </location>
</feature>
<dbReference type="EMBL" id="JBDPGJ010000005">
    <property type="protein sequence ID" value="MEX0408473.1"/>
    <property type="molecule type" value="Genomic_DNA"/>
</dbReference>
<dbReference type="InterPro" id="IPR027417">
    <property type="entry name" value="P-loop_NTPase"/>
</dbReference>
<proteinExistence type="predicted"/>
<evidence type="ECO:0008006" key="4">
    <source>
        <dbReference type="Google" id="ProtNLM"/>
    </source>
</evidence>
<name>A0ABV3SQI4_9HYPH</name>
<dbReference type="Gene3D" id="1.10.287.1490">
    <property type="match status" value="2"/>
</dbReference>
<sequence>MLILGMHRSGTSALARVVNLLGCDLPQTIMAGNPYNEAGHWESEPIRQLNDRILKSAGSGWDDWLELNPGWFSSAKAEEFREEAVATLNAEYGTSRLFVMKDPRISRLLPFWLDVLEASKVAPAAILPLRNPIEVAASLQRRDGLETELSQLLWLRHVLDAEAASRDIPRLFSTYDQLMKNWSRVAKDAQKALGIAWPRFSNRTAEDVEAFLSASYRHHTEAPETVTENPNLSEWLRDTYSILLDWSRTEERPGDRPALDDIRANFNAASPAFARLIETGRTARTRVVRLEKTVSENAGKLAAAQDKVSELHGEATRRAEALKEAQAKLRATEAASAAAEQKARKLEQELALSGEHIEQSRNKISELVTEIARRTAALNDIRERAGAAEETLAAAEQRAAQLEEDLAVSRGRMAEEQTKLAELAAETARRTTALNAVRERASTAEAASAAIAQKAKQLEGDLSASQERVEEAETKLGELAAEIARRTAALNDVQERANAAAQKSEQLEEELAASRRRIEEGDTKLADLQAEIARRTAALNDFRERMSVAEQELSSLRQQAGVRERQLSGLQSELEKRSAQAATTAVARAEAEAKLAASEAAAAEDRTQAAQRLAELSAELDTEIAQREAAEREAQTLRDKLSETSSALAQRRLEVEQTAAELTSACDALQQTSKLLEEATRRTADAEALLEKTRTESQQLLGERTREISSLRDDLGKARHARIETEKTAAGLKEQVSLLLSDMKDLRAKNAAQEAARKDAESGKADALSEVESVRQALAETQAASARQTDLLEEHLQLLRSELSDANADTERLRSQAAEEARKHKLELEKARNDFQAQLAGQREEAERQLMLQQQELDRVRRAGMEERGRIIGYVLGNRMWRLLPRGLRLRGQMALLRRARIVDPDWYLSRNEDVAKAGVDPLRHYIEFGVREGREPNSSLR</sequence>
<evidence type="ECO:0000313" key="3">
    <source>
        <dbReference type="Proteomes" id="UP001556692"/>
    </source>
</evidence>
<evidence type="ECO:0000256" key="1">
    <source>
        <dbReference type="SAM" id="Coils"/>
    </source>
</evidence>